<evidence type="ECO:0000256" key="5">
    <source>
        <dbReference type="ARBA" id="ARBA00022989"/>
    </source>
</evidence>
<feature type="transmembrane region" description="Helical" evidence="8">
    <location>
        <begin position="264"/>
        <end position="281"/>
    </location>
</feature>
<evidence type="ECO:0000256" key="4">
    <source>
        <dbReference type="ARBA" id="ARBA00022692"/>
    </source>
</evidence>
<keyword evidence="6 8" id="KW-0472">Membrane</keyword>
<feature type="transmembrane region" description="Helical" evidence="8">
    <location>
        <begin position="522"/>
        <end position="543"/>
    </location>
</feature>
<sequence length="567" mass="60665">MTTQPSPRRGRARLFTSITDQLPRLGLAGSRSALLHQDRPLSSAAVPPFSAVQLLRLRIAVFSGTLGSLLIMIGGVGAGAFPVVNNPLWDVPGVNVLARMLHTTSVAVFVGIGFLVCGWLLLMRLCAPSSAGNHRVLPERTLWRVYVLWVIPFLFTPPLFTQDIYSYLAQGAIAARGWDPYSAGPVDLLGIEDPLAMSVPLMWAHSPAPYGPVALGYGELISVITNNSIVWGVFAHRVVAIIGLSLVGWALVRLSRRCGVRPTSALWLGVLNPLAILHLVGGIHNEAIMLGLLLAGMELVLRGIDSLERPTASRWFLIIVGLMVISGAGLVKVTAFMGLGFAGVAVARWFGGSLWDLCKAAALAGAVAVVTSGALSLLTGVGLGWISAQGGAADIVSWMSIATLSGLASASLGMLLGLGDHQATTLTLFQGLGLLVGMFWVVRMLWASFRGRIHPVGALGVAMLILVIFFPVVHPWYLLWAIVPLAAWANRRGFHVAAVTYSVLFSFFILPRGLALPPSTVLYIYAMAAAIFAVVMVGVWRYARTHPNFAEAIRSETLRRTKLGIRD</sequence>
<feature type="transmembrane region" description="Helical" evidence="8">
    <location>
        <begin position="101"/>
        <end position="122"/>
    </location>
</feature>
<feature type="transmembrane region" description="Helical" evidence="8">
    <location>
        <begin position="395"/>
        <end position="416"/>
    </location>
</feature>
<comment type="caution">
    <text evidence="9">The sequence shown here is derived from an EMBL/GenBank/DDBJ whole genome shotgun (WGS) entry which is preliminary data.</text>
</comment>
<evidence type="ECO:0000256" key="3">
    <source>
        <dbReference type="ARBA" id="ARBA00022679"/>
    </source>
</evidence>
<dbReference type="AlphaFoldDB" id="A0A418Q870"/>
<keyword evidence="4 8" id="KW-0812">Transmembrane</keyword>
<dbReference type="OrthoDB" id="5242303at2"/>
<evidence type="ECO:0000256" key="2">
    <source>
        <dbReference type="ARBA" id="ARBA00022676"/>
    </source>
</evidence>
<dbReference type="Pfam" id="PF26314">
    <property type="entry name" value="MptA_B_family"/>
    <property type="match status" value="1"/>
</dbReference>
<name>A0A418Q870_9CORY</name>
<feature type="transmembrane region" description="Helical" evidence="8">
    <location>
        <begin position="458"/>
        <end position="480"/>
    </location>
</feature>
<feature type="transmembrane region" description="Helical" evidence="8">
    <location>
        <begin position="492"/>
        <end position="510"/>
    </location>
</feature>
<dbReference type="Proteomes" id="UP000285278">
    <property type="component" value="Unassembled WGS sequence"/>
</dbReference>
<evidence type="ECO:0000256" key="7">
    <source>
        <dbReference type="ARBA" id="ARBA00043987"/>
    </source>
</evidence>
<dbReference type="GO" id="GO:0016757">
    <property type="term" value="F:glycosyltransferase activity"/>
    <property type="evidence" value="ECO:0007669"/>
    <property type="project" value="UniProtKB-KW"/>
</dbReference>
<evidence type="ECO:0000313" key="9">
    <source>
        <dbReference type="EMBL" id="RIX35658.1"/>
    </source>
</evidence>
<keyword evidence="2" id="KW-0328">Glycosyltransferase</keyword>
<keyword evidence="10" id="KW-1185">Reference proteome</keyword>
<evidence type="ECO:0000256" key="6">
    <source>
        <dbReference type="ARBA" id="ARBA00023136"/>
    </source>
</evidence>
<feature type="transmembrane region" description="Helical" evidence="8">
    <location>
        <begin position="59"/>
        <end position="81"/>
    </location>
</feature>
<feature type="transmembrane region" description="Helical" evidence="8">
    <location>
        <begin position="361"/>
        <end position="383"/>
    </location>
</feature>
<gene>
    <name evidence="9" type="ORF">D3M95_03890</name>
</gene>
<keyword evidence="5 8" id="KW-1133">Transmembrane helix</keyword>
<feature type="transmembrane region" description="Helical" evidence="8">
    <location>
        <begin position="229"/>
        <end position="252"/>
    </location>
</feature>
<proteinExistence type="inferred from homology"/>
<reference evidence="9 10" key="1">
    <citation type="submission" date="2018-09" db="EMBL/GenBank/DDBJ databases">
        <title>Optimization and identification of Corynebacterium falsenii FN1-14 from fish paste.</title>
        <authorList>
            <person name="Daroonpunt R."/>
            <person name="Tanasupawat S."/>
        </authorList>
    </citation>
    <scope>NUCLEOTIDE SEQUENCE [LARGE SCALE GENOMIC DNA]</scope>
    <source>
        <strain evidence="9 10">FN1-14</strain>
    </source>
</reference>
<feature type="transmembrane region" description="Helical" evidence="8">
    <location>
        <begin position="287"/>
        <end position="304"/>
    </location>
</feature>
<dbReference type="STRING" id="1451189.CFAL_05545"/>
<comment type="similarity">
    <text evidence="7">Belongs to the MptA/B family.</text>
</comment>
<comment type="subcellular location">
    <subcellularLocation>
        <location evidence="1">Membrane</location>
        <topology evidence="1">Multi-pass membrane protein</topology>
    </subcellularLocation>
</comment>
<dbReference type="GO" id="GO:0016020">
    <property type="term" value="C:membrane"/>
    <property type="evidence" value="ECO:0007669"/>
    <property type="project" value="UniProtKB-SubCell"/>
</dbReference>
<feature type="transmembrane region" description="Helical" evidence="8">
    <location>
        <begin position="428"/>
        <end position="446"/>
    </location>
</feature>
<evidence type="ECO:0000256" key="1">
    <source>
        <dbReference type="ARBA" id="ARBA00004141"/>
    </source>
</evidence>
<dbReference type="RefSeq" id="WP_119664473.1">
    <property type="nucleotide sequence ID" value="NZ_QXJK01000003.1"/>
</dbReference>
<feature type="transmembrane region" description="Helical" evidence="8">
    <location>
        <begin position="316"/>
        <end position="341"/>
    </location>
</feature>
<feature type="transmembrane region" description="Helical" evidence="8">
    <location>
        <begin position="143"/>
        <end position="160"/>
    </location>
</feature>
<dbReference type="NCBIfam" id="NF038066">
    <property type="entry name" value="MptB"/>
    <property type="match status" value="1"/>
</dbReference>
<accession>A0A418Q870</accession>
<protein>
    <submittedName>
        <fullName evidence="9">Alpha 1,6 mannopyranosyltransferase</fullName>
    </submittedName>
</protein>
<dbReference type="InterPro" id="IPR049829">
    <property type="entry name" value="MptA/B-like"/>
</dbReference>
<evidence type="ECO:0000313" key="10">
    <source>
        <dbReference type="Proteomes" id="UP000285278"/>
    </source>
</evidence>
<evidence type="ECO:0000256" key="8">
    <source>
        <dbReference type="SAM" id="Phobius"/>
    </source>
</evidence>
<keyword evidence="3 9" id="KW-0808">Transferase</keyword>
<organism evidence="9 10">
    <name type="scientific">Corynebacterium falsenii</name>
    <dbReference type="NCBI Taxonomy" id="108486"/>
    <lineage>
        <taxon>Bacteria</taxon>
        <taxon>Bacillati</taxon>
        <taxon>Actinomycetota</taxon>
        <taxon>Actinomycetes</taxon>
        <taxon>Mycobacteriales</taxon>
        <taxon>Corynebacteriaceae</taxon>
        <taxon>Corynebacterium</taxon>
    </lineage>
</organism>
<dbReference type="EMBL" id="QXJK01000003">
    <property type="protein sequence ID" value="RIX35658.1"/>
    <property type="molecule type" value="Genomic_DNA"/>
</dbReference>